<accession>A0A7K1KY21</accession>
<comment type="caution">
    <text evidence="4">The sequence shown here is derived from an EMBL/GenBank/DDBJ whole genome shotgun (WGS) entry which is preliminary data.</text>
</comment>
<organism evidence="4 5">
    <name type="scientific">Actinomadura litoris</name>
    <dbReference type="NCBI Taxonomy" id="2678616"/>
    <lineage>
        <taxon>Bacteria</taxon>
        <taxon>Bacillati</taxon>
        <taxon>Actinomycetota</taxon>
        <taxon>Actinomycetes</taxon>
        <taxon>Streptosporangiales</taxon>
        <taxon>Thermomonosporaceae</taxon>
        <taxon>Actinomadura</taxon>
    </lineage>
</organism>
<dbReference type="Gene3D" id="1.10.357.40">
    <property type="entry name" value="YbiA-like"/>
    <property type="match status" value="1"/>
</dbReference>
<reference evidence="4 5" key="1">
    <citation type="submission" date="2019-11" db="EMBL/GenBank/DDBJ databases">
        <authorList>
            <person name="Cao P."/>
        </authorList>
    </citation>
    <scope>NUCLEOTIDE SEQUENCE [LARGE SCALE GENOMIC DNA]</scope>
    <source>
        <strain evidence="4 5">NEAU-AAG5</strain>
    </source>
</reference>
<dbReference type="InterPro" id="IPR012816">
    <property type="entry name" value="NADAR"/>
</dbReference>
<dbReference type="Pfam" id="PF08719">
    <property type="entry name" value="NADAR"/>
    <property type="match status" value="1"/>
</dbReference>
<evidence type="ECO:0000313" key="4">
    <source>
        <dbReference type="EMBL" id="MUN37102.1"/>
    </source>
</evidence>
<dbReference type="AlphaFoldDB" id="A0A7K1KY21"/>
<dbReference type="CDD" id="cd15457">
    <property type="entry name" value="NADAR"/>
    <property type="match status" value="1"/>
</dbReference>
<dbReference type="SUPFAM" id="SSF143990">
    <property type="entry name" value="YbiA-like"/>
    <property type="match status" value="1"/>
</dbReference>
<gene>
    <name evidence="4" type="ORF">GNZ18_10890</name>
</gene>
<dbReference type="EMBL" id="WOFH01000003">
    <property type="protein sequence ID" value="MUN37102.1"/>
    <property type="molecule type" value="Genomic_DNA"/>
</dbReference>
<sequence length="184" mass="20624">MRSGFRRGGTVESRWSVDALRVREERLKFVFFWRETGPAGCLSQWARIPFTVDGTAYATAEHYMMAAKARLFGDERTAAAIVEVGHPARAKELGRRVQGFDEEAWVARRLGIVVEGNLAKFAQHAEHRAYLVGTGKRVLVEASPLDRIWGIGLAADDERAERVEEWRGLNLLGEALMNVRDALA</sequence>
<comment type="catalytic activity">
    <reaction evidence="2">
        <text>2,5-diamino-6-hydroxy-4-(5-phosphoribosylamino)-pyrimidine + H2O = 2,5,6-triamino-4-hydroxypyrimidine + D-ribose 5-phosphate</text>
        <dbReference type="Rhea" id="RHEA:23436"/>
        <dbReference type="ChEBI" id="CHEBI:15377"/>
        <dbReference type="ChEBI" id="CHEBI:58614"/>
        <dbReference type="ChEBI" id="CHEBI:78346"/>
        <dbReference type="ChEBI" id="CHEBI:137796"/>
    </reaction>
</comment>
<evidence type="ECO:0000256" key="1">
    <source>
        <dbReference type="ARBA" id="ARBA00000022"/>
    </source>
</evidence>
<name>A0A7K1KY21_9ACTN</name>
<evidence type="ECO:0000256" key="2">
    <source>
        <dbReference type="ARBA" id="ARBA00000751"/>
    </source>
</evidence>
<feature type="domain" description="NADAR" evidence="3">
    <location>
        <begin position="31"/>
        <end position="183"/>
    </location>
</feature>
<evidence type="ECO:0000259" key="3">
    <source>
        <dbReference type="Pfam" id="PF08719"/>
    </source>
</evidence>
<dbReference type="NCBIfam" id="TIGR02464">
    <property type="entry name" value="ribofla_fusion"/>
    <property type="match status" value="1"/>
</dbReference>
<dbReference type="Proteomes" id="UP000432015">
    <property type="component" value="Unassembled WGS sequence"/>
</dbReference>
<proteinExistence type="predicted"/>
<evidence type="ECO:0000313" key="5">
    <source>
        <dbReference type="Proteomes" id="UP000432015"/>
    </source>
</evidence>
<protein>
    <submittedName>
        <fullName evidence="4">DUF1768 domain-containing protein</fullName>
    </submittedName>
</protein>
<keyword evidence="5" id="KW-1185">Reference proteome</keyword>
<comment type="catalytic activity">
    <reaction evidence="1">
        <text>5-amino-6-(5-phospho-D-ribosylamino)uracil + H2O = 5,6-diaminouracil + D-ribose 5-phosphate</text>
        <dbReference type="Rhea" id="RHEA:55020"/>
        <dbReference type="ChEBI" id="CHEBI:15377"/>
        <dbReference type="ChEBI" id="CHEBI:46252"/>
        <dbReference type="ChEBI" id="CHEBI:58453"/>
        <dbReference type="ChEBI" id="CHEBI:78346"/>
    </reaction>
</comment>
<dbReference type="InterPro" id="IPR037238">
    <property type="entry name" value="YbiA-like_sf"/>
</dbReference>